<dbReference type="AlphaFoldDB" id="F9P928"/>
<evidence type="ECO:0000256" key="1">
    <source>
        <dbReference type="ARBA" id="ARBA00004328"/>
    </source>
</evidence>
<keyword evidence="7" id="KW-1185">Reference proteome</keyword>
<dbReference type="InterPro" id="IPR054612">
    <property type="entry name" value="Phage_capsid-like_C"/>
</dbReference>
<evidence type="ECO:0000256" key="2">
    <source>
        <dbReference type="SAM" id="Coils"/>
    </source>
</evidence>
<dbReference type="Gene3D" id="3.30.2320.10">
    <property type="entry name" value="hypothetical protein PF0899 domain"/>
    <property type="match status" value="1"/>
</dbReference>
<evidence type="ECO:0000313" key="6">
    <source>
        <dbReference type="Proteomes" id="UP000003287"/>
    </source>
</evidence>
<dbReference type="eggNOG" id="COG4653">
    <property type="taxonomic scope" value="Bacteria"/>
</dbReference>
<dbReference type="Proteomes" id="UP000003287">
    <property type="component" value="Unassembled WGS sequence"/>
</dbReference>
<evidence type="ECO:0000313" key="7">
    <source>
        <dbReference type="Proteomes" id="UP000016985"/>
    </source>
</evidence>
<name>F9P928_STRCV</name>
<evidence type="ECO:0000313" key="5">
    <source>
        <dbReference type="EMBL" id="GAD44009.1"/>
    </source>
</evidence>
<dbReference type="SUPFAM" id="SSF56563">
    <property type="entry name" value="Major capsid protein gp5"/>
    <property type="match status" value="1"/>
</dbReference>
<dbReference type="RefSeq" id="WP_006268656.1">
    <property type="nucleotide sequence ID" value="NZ_BASX01000003.1"/>
</dbReference>
<keyword evidence="2" id="KW-0175">Coiled coil</keyword>
<organism evidence="4 6">
    <name type="scientific">Streptococcus constellatus subsp. pharyngis SK1060 = CCUG 46377</name>
    <dbReference type="NCBI Taxonomy" id="1035184"/>
    <lineage>
        <taxon>Bacteria</taxon>
        <taxon>Bacillati</taxon>
        <taxon>Bacillota</taxon>
        <taxon>Bacilli</taxon>
        <taxon>Lactobacillales</taxon>
        <taxon>Streptococcaceae</taxon>
        <taxon>Streptococcus</taxon>
        <taxon>Streptococcus anginosus group</taxon>
    </lineage>
</organism>
<reference evidence="4 6" key="1">
    <citation type="submission" date="2011-06" db="EMBL/GenBank/DDBJ databases">
        <authorList>
            <person name="Harkins D.M."/>
            <person name="Madupu R."/>
            <person name="Durkin A.S."/>
            <person name="Torralba M."/>
            <person name="Methe B."/>
            <person name="Sutton G.G."/>
            <person name="Nelson K.E."/>
        </authorList>
    </citation>
    <scope>NUCLEOTIDE SEQUENCE [LARGE SCALE GENOMIC DNA]</scope>
    <source>
        <strain evidence="4 6">SK1060</strain>
    </source>
</reference>
<dbReference type="EMBL" id="AFUP01000006">
    <property type="protein sequence ID" value="EGV07867.1"/>
    <property type="molecule type" value="Genomic_DNA"/>
</dbReference>
<feature type="coiled-coil region" evidence="2">
    <location>
        <begin position="40"/>
        <end position="102"/>
    </location>
</feature>
<accession>F9P928</accession>
<dbReference type="EMBL" id="BASX01000003">
    <property type="protein sequence ID" value="GAD44009.1"/>
    <property type="molecule type" value="Genomic_DNA"/>
</dbReference>
<dbReference type="NCBIfam" id="TIGR01554">
    <property type="entry name" value="major_cap_HK97"/>
    <property type="match status" value="1"/>
</dbReference>
<reference evidence="5 7" key="2">
    <citation type="submission" date="2013-09" db="EMBL/GenBank/DDBJ databases">
        <title>Genome Sequences of seven clinical isolates and type strains of anginosus group streptococci.</title>
        <authorList>
            <person name="Maruyama F."/>
            <person name="Sakurai A."/>
            <person name="Ogura Y."/>
            <person name="Homma H."/>
            <person name="Takahashi N."/>
            <person name="Ohtsubo Y."/>
            <person name="Hoshino T."/>
            <person name="Okahashi N."/>
            <person name="Nakagawa I."/>
            <person name="Kimura S."/>
            <person name="Fujiwara T."/>
            <person name="Hayashi T."/>
            <person name="Shintani S."/>
        </authorList>
    </citation>
    <scope>NUCLEOTIDE SEQUENCE [LARGE SCALE GENOMIC DNA]</scope>
    <source>
        <strain evidence="5">CCUG 46377</strain>
        <strain evidence="7">CCUG46377</strain>
    </source>
</reference>
<sequence length="391" mass="43913">MSKILEMIEKRNKAWEGAKAFLDSKRDKDGLISEEDALVYDEMEKKVHNFSLEIERLQKMEELDKELSKPMSDAIVNRPMKVEEREEKKGRARDEYKNAMLNALRTNFKRVENVLQEGVDADGGYLVPDEYDDRLIETLEEENIMRSLGTTITTSGQHKINIAMSDPAAAWIEEGGALNFGDSKFAQVLLDAHKLHVAIKVTEELLYDNAFKLEDHILTAFGKALANAEEDAFLNGDGTGKPTGIFNKTNGGTYLKDITAVKSDDLIDLIHALKRPYRKNATFIMNDKTIAQVRKLKDNNGAYIWQPSYQEGEPDRILGYPVKTSAFAPENAIAFGDFSYYNIGDRGARSFKELTELFAGNGMIGFVAKERVDGKLVLKEAVQILPIKATS</sequence>
<dbReference type="Pfam" id="PF05065">
    <property type="entry name" value="Phage_capsid"/>
    <property type="match status" value="1"/>
</dbReference>
<dbReference type="Proteomes" id="UP000016985">
    <property type="component" value="Unassembled WGS sequence"/>
</dbReference>
<evidence type="ECO:0000259" key="3">
    <source>
        <dbReference type="Pfam" id="PF05065"/>
    </source>
</evidence>
<feature type="domain" description="Phage capsid-like C-terminal" evidence="3">
    <location>
        <begin position="123"/>
        <end position="385"/>
    </location>
</feature>
<comment type="subcellular location">
    <subcellularLocation>
        <location evidence="1">Virion</location>
    </subcellularLocation>
</comment>
<protein>
    <submittedName>
        <fullName evidence="4">Phage major capsid protein, HK97 family</fullName>
    </submittedName>
</protein>
<evidence type="ECO:0000313" key="4">
    <source>
        <dbReference type="EMBL" id="EGV07867.1"/>
    </source>
</evidence>
<gene>
    <name evidence="5" type="ORF">ANG5_0537</name>
    <name evidence="4" type="ORF">HMPREF1042_1337</name>
</gene>
<proteinExistence type="predicted"/>
<dbReference type="InterPro" id="IPR024455">
    <property type="entry name" value="Phage_capsid"/>
</dbReference>
<dbReference type="Gene3D" id="3.30.2400.10">
    <property type="entry name" value="Major capsid protein gp5"/>
    <property type="match status" value="1"/>
</dbReference>